<accession>A0AA38GF46</accession>
<keyword evidence="3" id="KW-1185">Reference proteome</keyword>
<protein>
    <submittedName>
        <fullName evidence="2">Uncharacterized protein</fullName>
    </submittedName>
</protein>
<feature type="compositionally biased region" description="Polar residues" evidence="1">
    <location>
        <begin position="64"/>
        <end position="73"/>
    </location>
</feature>
<evidence type="ECO:0000313" key="3">
    <source>
        <dbReference type="Proteomes" id="UP000824469"/>
    </source>
</evidence>
<dbReference type="AlphaFoldDB" id="A0AA38GF46"/>
<evidence type="ECO:0000256" key="1">
    <source>
        <dbReference type="SAM" id="MobiDB-lite"/>
    </source>
</evidence>
<evidence type="ECO:0000313" key="2">
    <source>
        <dbReference type="EMBL" id="KAH9320550.1"/>
    </source>
</evidence>
<feature type="region of interest" description="Disordered" evidence="1">
    <location>
        <begin position="1"/>
        <end position="24"/>
    </location>
</feature>
<feature type="non-terminal residue" evidence="2">
    <location>
        <position position="73"/>
    </location>
</feature>
<feature type="region of interest" description="Disordered" evidence="1">
    <location>
        <begin position="52"/>
        <end position="73"/>
    </location>
</feature>
<name>A0AA38GF46_TAXCH</name>
<organism evidence="2 3">
    <name type="scientific">Taxus chinensis</name>
    <name type="common">Chinese yew</name>
    <name type="synonym">Taxus wallichiana var. chinensis</name>
    <dbReference type="NCBI Taxonomy" id="29808"/>
    <lineage>
        <taxon>Eukaryota</taxon>
        <taxon>Viridiplantae</taxon>
        <taxon>Streptophyta</taxon>
        <taxon>Embryophyta</taxon>
        <taxon>Tracheophyta</taxon>
        <taxon>Spermatophyta</taxon>
        <taxon>Pinopsida</taxon>
        <taxon>Pinidae</taxon>
        <taxon>Conifers II</taxon>
        <taxon>Cupressales</taxon>
        <taxon>Taxaceae</taxon>
        <taxon>Taxus</taxon>
    </lineage>
</organism>
<reference evidence="2 3" key="1">
    <citation type="journal article" date="2021" name="Nat. Plants">
        <title>The Taxus genome provides insights into paclitaxel biosynthesis.</title>
        <authorList>
            <person name="Xiong X."/>
            <person name="Gou J."/>
            <person name="Liao Q."/>
            <person name="Li Y."/>
            <person name="Zhou Q."/>
            <person name="Bi G."/>
            <person name="Li C."/>
            <person name="Du R."/>
            <person name="Wang X."/>
            <person name="Sun T."/>
            <person name="Guo L."/>
            <person name="Liang H."/>
            <person name="Lu P."/>
            <person name="Wu Y."/>
            <person name="Zhang Z."/>
            <person name="Ro D.K."/>
            <person name="Shang Y."/>
            <person name="Huang S."/>
            <person name="Yan J."/>
        </authorList>
    </citation>
    <scope>NUCLEOTIDE SEQUENCE [LARGE SCALE GENOMIC DNA]</scope>
    <source>
        <strain evidence="2">Ta-2019</strain>
    </source>
</reference>
<comment type="caution">
    <text evidence="2">The sequence shown here is derived from an EMBL/GenBank/DDBJ whole genome shotgun (WGS) entry which is preliminary data.</text>
</comment>
<feature type="non-terminal residue" evidence="2">
    <location>
        <position position="1"/>
    </location>
</feature>
<sequence>GRGGDVLDSQQISGTEGDTRQGHIGCGSQKAYMVMVATLDKTDNVQWWERDSNRQPSLHKARRLTNSSVELAM</sequence>
<dbReference type="EMBL" id="JAHRHJ020000003">
    <property type="protein sequence ID" value="KAH9320550.1"/>
    <property type="molecule type" value="Genomic_DNA"/>
</dbReference>
<proteinExistence type="predicted"/>
<dbReference type="Proteomes" id="UP000824469">
    <property type="component" value="Unassembled WGS sequence"/>
</dbReference>
<gene>
    <name evidence="2" type="ORF">KI387_015189</name>
</gene>